<dbReference type="Proteomes" id="UP000051966">
    <property type="component" value="Unassembled WGS sequence"/>
</dbReference>
<reference evidence="8" key="1">
    <citation type="journal article" date="2014" name="Genome Announc.">
        <title>Draft Genome Sequences of Two Lactobacillus Strains, L. farraginis JCM 14108T and L. composti JCM 14202T, Isolated from Compost of Distilled Shochu Residue.</title>
        <authorList>
            <person name="Yuki M."/>
            <person name="Oshima K."/>
            <person name="Suda W."/>
            <person name="Kitahara M."/>
            <person name="Kitamura K."/>
            <person name="Iida T."/>
            <person name="Hattori M."/>
            <person name="Ohkuma M."/>
        </authorList>
    </citation>
    <scope>NUCLEOTIDE SEQUENCE [LARGE SCALE GENOMIC DNA]</scope>
    <source>
        <strain evidence="8">JCM 14108</strain>
    </source>
</reference>
<dbReference type="AlphaFoldDB" id="X0PG26"/>
<dbReference type="InterPro" id="IPR016163">
    <property type="entry name" value="Ald_DH_C"/>
</dbReference>
<dbReference type="EMBL" id="AZFY01000034">
    <property type="protein sequence ID" value="KRM10134.1"/>
    <property type="molecule type" value="Genomic_DNA"/>
</dbReference>
<accession>X0PG26</accession>
<dbReference type="EMBL" id="BAKI01000001">
    <property type="protein sequence ID" value="GAF35301.1"/>
    <property type="molecule type" value="Genomic_DNA"/>
</dbReference>
<dbReference type="FunFam" id="3.40.309.10:FF:000012">
    <property type="entry name" value="Betaine aldehyde dehydrogenase"/>
    <property type="match status" value="1"/>
</dbReference>
<dbReference type="RefSeq" id="WP_051995942.1">
    <property type="nucleotide sequence ID" value="NZ_AZFY01000034.1"/>
</dbReference>
<comment type="similarity">
    <text evidence="1 6">Belongs to the aldehyde dehydrogenase family.</text>
</comment>
<evidence type="ECO:0000313" key="11">
    <source>
        <dbReference type="Proteomes" id="UP000051966"/>
    </source>
</evidence>
<dbReference type="PANTHER" id="PTHR43860:SF2">
    <property type="entry name" value="BETAINE ALDEHYDE DEHYDROGENASE-RELATED"/>
    <property type="match status" value="1"/>
</dbReference>
<dbReference type="OrthoDB" id="9762913at2"/>
<dbReference type="InterPro" id="IPR029510">
    <property type="entry name" value="Ald_DH_CS_GLU"/>
</dbReference>
<dbReference type="PROSITE" id="PS00070">
    <property type="entry name" value="ALDEHYDE_DEHYDR_CYS"/>
    <property type="match status" value="1"/>
</dbReference>
<evidence type="ECO:0000313" key="10">
    <source>
        <dbReference type="Proteomes" id="UP000019488"/>
    </source>
</evidence>
<keyword evidence="3" id="KW-0520">NAD</keyword>
<comment type="pathway">
    <text evidence="4">Amine and polyamine biosynthesis; betaine biosynthesis via choline pathway; betaine from betaine aldehyde: step 1/1.</text>
</comment>
<dbReference type="InterPro" id="IPR016162">
    <property type="entry name" value="Ald_DH_N"/>
</dbReference>
<dbReference type="Gene3D" id="3.40.309.10">
    <property type="entry name" value="Aldehyde Dehydrogenase, Chain A, domain 2"/>
    <property type="match status" value="1"/>
</dbReference>
<evidence type="ECO:0000256" key="3">
    <source>
        <dbReference type="ARBA" id="ARBA00023027"/>
    </source>
</evidence>
<gene>
    <name evidence="9" type="ORF">FD41_GL002320</name>
    <name evidence="8" type="ORF">JCM14108_180</name>
</gene>
<evidence type="ECO:0000313" key="8">
    <source>
        <dbReference type="EMBL" id="GAF35301.1"/>
    </source>
</evidence>
<evidence type="ECO:0000256" key="2">
    <source>
        <dbReference type="ARBA" id="ARBA00023002"/>
    </source>
</evidence>
<dbReference type="eggNOG" id="COG1012">
    <property type="taxonomic scope" value="Bacteria"/>
</dbReference>
<evidence type="ECO:0000256" key="1">
    <source>
        <dbReference type="ARBA" id="ARBA00009986"/>
    </source>
</evidence>
<evidence type="ECO:0000259" key="7">
    <source>
        <dbReference type="Pfam" id="PF00171"/>
    </source>
</evidence>
<dbReference type="GO" id="GO:0016620">
    <property type="term" value="F:oxidoreductase activity, acting on the aldehyde or oxo group of donors, NAD or NADP as acceptor"/>
    <property type="evidence" value="ECO:0007669"/>
    <property type="project" value="InterPro"/>
</dbReference>
<proteinExistence type="inferred from homology"/>
<sequence>MQRSETVTTFKGNYIDGRWQPAMSGKQRNVYNPATGSLIGIVAESSREDAVRAVLAAQKSFYVTREWRDMNTQARSDILYQIAEKISENRDELAYLDTVDNGKPLREAEGDVDDAYHCFLYYAGLIKAPSGSNYGVNDGFGRMAASTIHEPVGVCAQIVPWNYPLLMGVWKLAPALAAGNSVVFKPSEITPLSTVRLFDIFDEVGLPAGTANLVIGTGEQVGAELAKNENVDMITFTGSTAVGQSIMRAAAGNVKKIGLELGGKSPNIIFADADFEGAVEWAMLGIFLNQGEICSAGSRIIIEERLKDKFIKRLKERAEALTIGNGLDNPDMGPVVSKRQLNRILDYIRIGKQEGAKLVCGGYRLTDPPYGRGNFIAPTIFDDCTSHMRIVQEEIFGPVVTIQTFQTEEEAVKLANDTRYGLAGAVFTSDGAKALRVIKEIRAGITWVNCYNPTFNEAPWGGYKMSGIGRELGEAGLREYQETKQININLTPGPVGWYQHG</sequence>
<dbReference type="Gene3D" id="3.40.605.10">
    <property type="entry name" value="Aldehyde Dehydrogenase, Chain A, domain 1"/>
    <property type="match status" value="1"/>
</dbReference>
<feature type="domain" description="Aldehyde dehydrogenase" evidence="7">
    <location>
        <begin position="19"/>
        <end position="486"/>
    </location>
</feature>
<feature type="active site" evidence="5">
    <location>
        <position position="260"/>
    </location>
</feature>
<organism evidence="8 10">
    <name type="scientific">Lentilactobacillus farraginis DSM 18382 = JCM 14108</name>
    <dbReference type="NCBI Taxonomy" id="1423743"/>
    <lineage>
        <taxon>Bacteria</taxon>
        <taxon>Bacillati</taxon>
        <taxon>Bacillota</taxon>
        <taxon>Bacilli</taxon>
        <taxon>Lactobacillales</taxon>
        <taxon>Lactobacillaceae</taxon>
        <taxon>Lentilactobacillus</taxon>
    </lineage>
</organism>
<keyword evidence="2 6" id="KW-0560">Oxidoreductase</keyword>
<dbReference type="InterPro" id="IPR016161">
    <property type="entry name" value="Ald_DH/histidinol_DH"/>
</dbReference>
<evidence type="ECO:0000256" key="4">
    <source>
        <dbReference type="ARBA" id="ARBA00037921"/>
    </source>
</evidence>
<evidence type="ECO:0000256" key="5">
    <source>
        <dbReference type="PROSITE-ProRule" id="PRU10007"/>
    </source>
</evidence>
<dbReference type="STRING" id="1423743.FD41_GL002320"/>
<evidence type="ECO:0000256" key="6">
    <source>
        <dbReference type="RuleBase" id="RU003345"/>
    </source>
</evidence>
<dbReference type="Proteomes" id="UP000019488">
    <property type="component" value="Unassembled WGS sequence"/>
</dbReference>
<dbReference type="SUPFAM" id="SSF53720">
    <property type="entry name" value="ALDH-like"/>
    <property type="match status" value="1"/>
</dbReference>
<dbReference type="InterPro" id="IPR015590">
    <property type="entry name" value="Aldehyde_DH_dom"/>
</dbReference>
<dbReference type="PANTHER" id="PTHR43860">
    <property type="entry name" value="BETAINE ALDEHYDE DEHYDROGENASE"/>
    <property type="match status" value="1"/>
</dbReference>
<protein>
    <submittedName>
        <fullName evidence="8 9">Betaine aldehyde dehydrogenase</fullName>
    </submittedName>
</protein>
<reference evidence="9 11" key="2">
    <citation type="journal article" date="2015" name="Genome Announc.">
        <title>Expanding the biotechnology potential of lactobacilli through comparative genomics of 213 strains and associated genera.</title>
        <authorList>
            <person name="Sun Z."/>
            <person name="Harris H.M."/>
            <person name="McCann A."/>
            <person name="Guo C."/>
            <person name="Argimon S."/>
            <person name="Zhang W."/>
            <person name="Yang X."/>
            <person name="Jeffery I.B."/>
            <person name="Cooney J.C."/>
            <person name="Kagawa T.F."/>
            <person name="Liu W."/>
            <person name="Song Y."/>
            <person name="Salvetti E."/>
            <person name="Wrobel A."/>
            <person name="Rasinkangas P."/>
            <person name="Parkhill J."/>
            <person name="Rea M.C."/>
            <person name="O'Sullivan O."/>
            <person name="Ritari J."/>
            <person name="Douillard F.P."/>
            <person name="Paul Ross R."/>
            <person name="Yang R."/>
            <person name="Briner A.E."/>
            <person name="Felis G.E."/>
            <person name="de Vos W.M."/>
            <person name="Barrangou R."/>
            <person name="Klaenhammer T.R."/>
            <person name="Caufield P.W."/>
            <person name="Cui Y."/>
            <person name="Zhang H."/>
            <person name="O'Toole P.W."/>
        </authorList>
    </citation>
    <scope>NUCLEOTIDE SEQUENCE [LARGE SCALE GENOMIC DNA]</scope>
    <source>
        <strain evidence="9 11">DSM 18382</strain>
    </source>
</reference>
<evidence type="ECO:0000313" key="9">
    <source>
        <dbReference type="EMBL" id="KRM10134.1"/>
    </source>
</evidence>
<keyword evidence="11" id="KW-1185">Reference proteome</keyword>
<dbReference type="PATRIC" id="fig|1423743.5.peg.2381"/>
<dbReference type="InterPro" id="IPR016160">
    <property type="entry name" value="Ald_DH_CS_CYS"/>
</dbReference>
<name>X0PG26_9LACO</name>
<dbReference type="FunFam" id="3.40.605.10:FF:000007">
    <property type="entry name" value="NAD/NADP-dependent betaine aldehyde dehydrogenase"/>
    <property type="match status" value="1"/>
</dbReference>
<dbReference type="PROSITE" id="PS00687">
    <property type="entry name" value="ALDEHYDE_DEHYDR_GLU"/>
    <property type="match status" value="1"/>
</dbReference>
<dbReference type="Pfam" id="PF00171">
    <property type="entry name" value="Aldedh"/>
    <property type="match status" value="1"/>
</dbReference>
<comment type="caution">
    <text evidence="8">The sequence shown here is derived from an EMBL/GenBank/DDBJ whole genome shotgun (WGS) entry which is preliminary data.</text>
</comment>